<gene>
    <name evidence="1" type="ORF">GBF38_015531</name>
</gene>
<accession>A0ACB7ELJ6</accession>
<protein>
    <submittedName>
        <fullName evidence="1">Uncharacterized protein</fullName>
    </submittedName>
</protein>
<dbReference type="EMBL" id="CM024793">
    <property type="protein sequence ID" value="KAG8002921.1"/>
    <property type="molecule type" value="Genomic_DNA"/>
</dbReference>
<keyword evidence="2" id="KW-1185">Reference proteome</keyword>
<proteinExistence type="predicted"/>
<organism evidence="1 2">
    <name type="scientific">Nibea albiflora</name>
    <name type="common">Yellow drum</name>
    <name type="synonym">Corvina albiflora</name>
    <dbReference type="NCBI Taxonomy" id="240163"/>
    <lineage>
        <taxon>Eukaryota</taxon>
        <taxon>Metazoa</taxon>
        <taxon>Chordata</taxon>
        <taxon>Craniata</taxon>
        <taxon>Vertebrata</taxon>
        <taxon>Euteleostomi</taxon>
        <taxon>Actinopterygii</taxon>
        <taxon>Neopterygii</taxon>
        <taxon>Teleostei</taxon>
        <taxon>Neoteleostei</taxon>
        <taxon>Acanthomorphata</taxon>
        <taxon>Eupercaria</taxon>
        <taxon>Sciaenidae</taxon>
        <taxon>Nibea</taxon>
    </lineage>
</organism>
<evidence type="ECO:0000313" key="2">
    <source>
        <dbReference type="Proteomes" id="UP000805704"/>
    </source>
</evidence>
<name>A0ACB7ELJ6_NIBAL</name>
<comment type="caution">
    <text evidence="1">The sequence shown here is derived from an EMBL/GenBank/DDBJ whole genome shotgun (WGS) entry which is preliminary data.</text>
</comment>
<reference evidence="1" key="1">
    <citation type="submission" date="2020-04" db="EMBL/GenBank/DDBJ databases">
        <title>A chromosome-scale assembly and high-density genetic map of the yellow drum (Nibea albiflora) genome.</title>
        <authorList>
            <person name="Xu D."/>
            <person name="Zhang W."/>
            <person name="Chen R."/>
            <person name="Tan P."/>
            <person name="Wang L."/>
            <person name="Song H."/>
            <person name="Tian L."/>
            <person name="Zhu Q."/>
            <person name="Wang B."/>
        </authorList>
    </citation>
    <scope>NUCLEOTIDE SEQUENCE</scope>
    <source>
        <strain evidence="1">ZJHYS-2018</strain>
    </source>
</reference>
<dbReference type="Proteomes" id="UP000805704">
    <property type="component" value="Chromosome 5"/>
</dbReference>
<evidence type="ECO:0000313" key="1">
    <source>
        <dbReference type="EMBL" id="KAG8002921.1"/>
    </source>
</evidence>
<sequence>MWTFNLAPSLDPVLLDERGSYRGKASSAIFSPPPAATTLKLHANLAFAKGAILRQQALLDVTPPVSASDM</sequence>